<accession>A0A2S4HJ82</accession>
<evidence type="ECO:0000313" key="4">
    <source>
        <dbReference type="Proteomes" id="UP000237222"/>
    </source>
</evidence>
<evidence type="ECO:0000313" key="2">
    <source>
        <dbReference type="EMBL" id="POP54047.1"/>
    </source>
</evidence>
<dbReference type="Proteomes" id="UP000274695">
    <property type="component" value="Unassembled WGS sequence"/>
</dbReference>
<evidence type="ECO:0000313" key="3">
    <source>
        <dbReference type="EMBL" id="RNL66808.1"/>
    </source>
</evidence>
<feature type="transmembrane region" description="Helical" evidence="1">
    <location>
        <begin position="142"/>
        <end position="162"/>
    </location>
</feature>
<feature type="transmembrane region" description="Helical" evidence="1">
    <location>
        <begin position="35"/>
        <end position="55"/>
    </location>
</feature>
<dbReference type="AlphaFoldDB" id="A0A2S4HJ82"/>
<feature type="transmembrane region" description="Helical" evidence="1">
    <location>
        <begin position="91"/>
        <end position="107"/>
    </location>
</feature>
<evidence type="ECO:0000256" key="1">
    <source>
        <dbReference type="SAM" id="Phobius"/>
    </source>
</evidence>
<organism evidence="2 4">
    <name type="scientific">Zhongshania marina</name>
    <dbReference type="NCBI Taxonomy" id="2304603"/>
    <lineage>
        <taxon>Bacteria</taxon>
        <taxon>Pseudomonadati</taxon>
        <taxon>Pseudomonadota</taxon>
        <taxon>Gammaproteobacteria</taxon>
        <taxon>Cellvibrionales</taxon>
        <taxon>Spongiibacteraceae</taxon>
        <taxon>Zhongshania</taxon>
    </lineage>
</organism>
<evidence type="ECO:0000313" key="5">
    <source>
        <dbReference type="Proteomes" id="UP000274695"/>
    </source>
</evidence>
<feature type="transmembrane region" description="Helical" evidence="1">
    <location>
        <begin position="61"/>
        <end position="79"/>
    </location>
</feature>
<feature type="transmembrane region" description="Helical" evidence="1">
    <location>
        <begin position="6"/>
        <end position="23"/>
    </location>
</feature>
<keyword evidence="1" id="KW-0472">Membrane</keyword>
<dbReference type="EMBL" id="PQGG01000009">
    <property type="protein sequence ID" value="POP54047.1"/>
    <property type="molecule type" value="Genomic_DNA"/>
</dbReference>
<reference evidence="2" key="1">
    <citation type="submission" date="2018-01" db="EMBL/GenBank/DDBJ databases">
        <authorList>
            <person name="Yu X.-D."/>
        </authorList>
    </citation>
    <scope>NUCLEOTIDE SEQUENCE</scope>
    <source>
        <strain evidence="2">ZX-21</strain>
    </source>
</reference>
<dbReference type="OrthoDB" id="2242787at2"/>
<keyword evidence="1" id="KW-0812">Transmembrane</keyword>
<sequence length="194" mass="21112">MSIKDLFSLLAVALTFIGFAPYIRAIHKGTTKPHVFSWIIWGLTTSVVFFAQLSADGGRGVIAIGVSGAITLYIAALAYRHKADVSITQSDWLFLLLALSSLPAWYFAADPSIAVLILTTVDLLGFGPTLRKAYLHPFEENLSFFALFALRNGLVIAALSHYSLATLLFPLAVGISCLLLIVLLLIRRRSLAMT</sequence>
<proteinExistence type="predicted"/>
<keyword evidence="5" id="KW-1185">Reference proteome</keyword>
<feature type="transmembrane region" description="Helical" evidence="1">
    <location>
        <begin position="168"/>
        <end position="186"/>
    </location>
</feature>
<dbReference type="RefSeq" id="WP_103683246.1">
    <property type="nucleotide sequence ID" value="NZ_PQGG01000009.1"/>
</dbReference>
<comment type="caution">
    <text evidence="2">The sequence shown here is derived from an EMBL/GenBank/DDBJ whole genome shotgun (WGS) entry which is preliminary data.</text>
</comment>
<dbReference type="Proteomes" id="UP000237222">
    <property type="component" value="Unassembled WGS sequence"/>
</dbReference>
<keyword evidence="1" id="KW-1133">Transmembrane helix</keyword>
<dbReference type="EMBL" id="RHGB01000003">
    <property type="protein sequence ID" value="RNL66808.1"/>
    <property type="molecule type" value="Genomic_DNA"/>
</dbReference>
<name>A0A2S4HJ82_9GAMM</name>
<protein>
    <submittedName>
        <fullName evidence="2">Uncharacterized protein</fullName>
    </submittedName>
</protein>
<reference evidence="3 5" key="2">
    <citation type="submission" date="2018-10" db="EMBL/GenBank/DDBJ databases">
        <title>Draft genome sequence of Zhongshania sp. DSW25-10.</title>
        <authorList>
            <person name="Oh J."/>
        </authorList>
    </citation>
    <scope>NUCLEOTIDE SEQUENCE [LARGE SCALE GENOMIC DNA]</scope>
    <source>
        <strain evidence="3 5">DSW25-10</strain>
    </source>
</reference>
<feature type="transmembrane region" description="Helical" evidence="1">
    <location>
        <begin position="113"/>
        <end position="130"/>
    </location>
</feature>
<gene>
    <name evidence="2" type="ORF">C0068_03810</name>
    <name evidence="3" type="ORF">D0911_03945</name>
</gene>